<evidence type="ECO:0000256" key="3">
    <source>
        <dbReference type="ARBA" id="ARBA00022801"/>
    </source>
</evidence>
<proteinExistence type="inferred from homology"/>
<keyword evidence="2" id="KW-0479">Metal-binding</keyword>
<evidence type="ECO:0000313" key="6">
    <source>
        <dbReference type="Proteomes" id="UP000186601"/>
    </source>
</evidence>
<dbReference type="InterPro" id="IPR050422">
    <property type="entry name" value="X-Pro_aminopeptidase_P"/>
</dbReference>
<dbReference type="Proteomes" id="UP000186601">
    <property type="component" value="Unassembled WGS sequence"/>
</dbReference>
<dbReference type="GO" id="GO:0016787">
    <property type="term" value="F:hydrolase activity"/>
    <property type="evidence" value="ECO:0007669"/>
    <property type="project" value="UniProtKB-KW"/>
</dbReference>
<protein>
    <recommendedName>
        <fullName evidence="4">Creatinase N-terminal domain-containing protein</fullName>
    </recommendedName>
</protein>
<sequence length="366" mass="41156">MLRGFAALFAPSRIYRLRPSRADALRFRLFTTTMGGPATQTVNTTKRLQALRQLMSKPENDVKAYVIPSEDQHASEYIAQCDERRAFISGFTGSAGCAIVTSDDAYLFTDGRYFLQAEKQLDQNWTLMKQGLPDVPTWQEFLYKKLDTHSRIGMDPTLITAADAESLQTSLKPRESHIVPLANNLVDLIWEDRSTRPANTVFPLDIKYSGVPHTEKIKGLREELEKKKYKAIVVSMLDEVAWLFNLRGSDIEFNPVFFAYAIVTQDSTILFINPDQIDDTVRAHLGKDIEVKPYNDFFAYLSGLGAQLELSKDAQVLLGDKTSLAIAEAIGNDNIIITRSPVADMKSIKNETEIEGMPLFLQYNGV</sequence>
<name>A0A2R6RIK2_9APHY</name>
<dbReference type="InterPro" id="IPR000587">
    <property type="entry name" value="Creatinase_N"/>
</dbReference>
<reference evidence="5 6" key="1">
    <citation type="submission" date="2018-02" db="EMBL/GenBank/DDBJ databases">
        <title>Genome sequence of the basidiomycete white-rot fungus Phlebia centrifuga.</title>
        <authorList>
            <person name="Granchi Z."/>
            <person name="Peng M."/>
            <person name="de Vries R.P."/>
            <person name="Hilden K."/>
            <person name="Makela M.R."/>
            <person name="Grigoriev I."/>
            <person name="Riley R."/>
        </authorList>
    </citation>
    <scope>NUCLEOTIDE SEQUENCE [LARGE SCALE GENOMIC DNA]</scope>
    <source>
        <strain evidence="5 6">FBCC195</strain>
    </source>
</reference>
<evidence type="ECO:0000256" key="2">
    <source>
        <dbReference type="ARBA" id="ARBA00022723"/>
    </source>
</evidence>
<comment type="similarity">
    <text evidence="1">Belongs to the peptidase M24B family.</text>
</comment>
<comment type="caution">
    <text evidence="5">The sequence shown here is derived from an EMBL/GenBank/DDBJ whole genome shotgun (WGS) entry which is preliminary data.</text>
</comment>
<dbReference type="Pfam" id="PF01321">
    <property type="entry name" value="Creatinase_N"/>
    <property type="match status" value="1"/>
</dbReference>
<dbReference type="EMBL" id="MLYV02000251">
    <property type="protein sequence ID" value="PSS29828.1"/>
    <property type="molecule type" value="Genomic_DNA"/>
</dbReference>
<dbReference type="Gene3D" id="3.40.350.10">
    <property type="entry name" value="Creatinase/prolidase N-terminal domain"/>
    <property type="match status" value="2"/>
</dbReference>
<gene>
    <name evidence="5" type="ORF">PHLCEN_2v2669</name>
</gene>
<organism evidence="5 6">
    <name type="scientific">Hermanssonia centrifuga</name>
    <dbReference type="NCBI Taxonomy" id="98765"/>
    <lineage>
        <taxon>Eukaryota</taxon>
        <taxon>Fungi</taxon>
        <taxon>Dikarya</taxon>
        <taxon>Basidiomycota</taxon>
        <taxon>Agaricomycotina</taxon>
        <taxon>Agaricomycetes</taxon>
        <taxon>Polyporales</taxon>
        <taxon>Meruliaceae</taxon>
        <taxon>Hermanssonia</taxon>
    </lineage>
</organism>
<keyword evidence="3" id="KW-0378">Hydrolase</keyword>
<evidence type="ECO:0000256" key="1">
    <source>
        <dbReference type="ARBA" id="ARBA00008766"/>
    </source>
</evidence>
<dbReference type="STRING" id="98765.A0A2R6RIK2"/>
<dbReference type="SUPFAM" id="SSF53092">
    <property type="entry name" value="Creatinase/prolidase N-terminal domain"/>
    <property type="match status" value="1"/>
</dbReference>
<evidence type="ECO:0000259" key="4">
    <source>
        <dbReference type="Pfam" id="PF01321"/>
    </source>
</evidence>
<dbReference type="InterPro" id="IPR029149">
    <property type="entry name" value="Creatin/AminoP/Spt16_N"/>
</dbReference>
<dbReference type="FunFam" id="3.40.350.10:FF:000003">
    <property type="entry name" value="Xaa-pro aminopeptidase P"/>
    <property type="match status" value="1"/>
</dbReference>
<dbReference type="AlphaFoldDB" id="A0A2R6RIK2"/>
<dbReference type="Pfam" id="PF16189">
    <property type="entry name" value="Creatinase_N_2"/>
    <property type="match status" value="1"/>
</dbReference>
<dbReference type="PANTHER" id="PTHR43763">
    <property type="entry name" value="XAA-PRO AMINOPEPTIDASE 1"/>
    <property type="match status" value="1"/>
</dbReference>
<dbReference type="OrthoDB" id="9995434at2759"/>
<evidence type="ECO:0000313" key="5">
    <source>
        <dbReference type="EMBL" id="PSS29828.1"/>
    </source>
</evidence>
<dbReference type="GO" id="GO:0046872">
    <property type="term" value="F:metal ion binding"/>
    <property type="evidence" value="ECO:0007669"/>
    <property type="project" value="UniProtKB-KW"/>
</dbReference>
<keyword evidence="6" id="KW-1185">Reference proteome</keyword>
<feature type="domain" description="Creatinase N-terminal" evidence="4">
    <location>
        <begin position="47"/>
        <end position="182"/>
    </location>
</feature>
<dbReference type="PANTHER" id="PTHR43763:SF6">
    <property type="entry name" value="XAA-PRO AMINOPEPTIDASE 1"/>
    <property type="match status" value="1"/>
</dbReference>
<accession>A0A2R6RIK2</accession>